<accession>A0A0S2ZLY1</accession>
<evidence type="ECO:0000313" key="2">
    <source>
        <dbReference type="EMBL" id="ALQ39896.1"/>
    </source>
</evidence>
<dbReference type="Pfam" id="PF14387">
    <property type="entry name" value="DUF4418"/>
    <property type="match status" value="1"/>
</dbReference>
<feature type="transmembrane region" description="Helical" evidence="1">
    <location>
        <begin position="120"/>
        <end position="141"/>
    </location>
</feature>
<evidence type="ECO:0008006" key="4">
    <source>
        <dbReference type="Google" id="ProtNLM"/>
    </source>
</evidence>
<proteinExistence type="predicted"/>
<feature type="transmembrane region" description="Helical" evidence="1">
    <location>
        <begin position="40"/>
        <end position="61"/>
    </location>
</feature>
<evidence type="ECO:0000313" key="3">
    <source>
        <dbReference type="Proteomes" id="UP000063275"/>
    </source>
</evidence>
<evidence type="ECO:0000256" key="1">
    <source>
        <dbReference type="SAM" id="Phobius"/>
    </source>
</evidence>
<dbReference type="OrthoDB" id="90669at2"/>
<gene>
    <name evidence="2" type="ORF">RN87_05015</name>
</gene>
<sequence length="145" mass="15819">MKKNILEKLALILSVILFLVPKYIAPVCGPKEDGSHMACYYSGNMVMKLAGAIFIITLLMIILSKVKIIKILGSVATIVISAYVYLVPHGMSGLQNEIGKPFGVCKVDTMHCHVHHTFEIATGIAVVIGVLMVFSLISTFLKKED</sequence>
<dbReference type="InterPro" id="IPR025531">
    <property type="entry name" value="DUF4418"/>
</dbReference>
<dbReference type="KEGG" id="fhw:RN87_05015"/>
<dbReference type="RefSeq" id="WP_029493360.1">
    <property type="nucleotide sequence ID" value="NZ_ATKF01000070.1"/>
</dbReference>
<organism evidence="2">
    <name type="scientific">Fusobacterium hwasookii ChDC F174</name>
    <dbReference type="NCBI Taxonomy" id="1307442"/>
    <lineage>
        <taxon>Bacteria</taxon>
        <taxon>Fusobacteriati</taxon>
        <taxon>Fusobacteriota</taxon>
        <taxon>Fusobacteriia</taxon>
        <taxon>Fusobacteriales</taxon>
        <taxon>Fusobacteriaceae</taxon>
        <taxon>Fusobacterium</taxon>
    </lineage>
</organism>
<name>A0A0S2ZLY1_9FUSO</name>
<dbReference type="AlphaFoldDB" id="A0A0S2ZLY1"/>
<dbReference type="EMBL" id="CP013331">
    <property type="protein sequence ID" value="ALQ39896.1"/>
    <property type="molecule type" value="Genomic_DNA"/>
</dbReference>
<keyword evidence="1" id="KW-0812">Transmembrane</keyword>
<feature type="transmembrane region" description="Helical" evidence="1">
    <location>
        <begin position="68"/>
        <end position="86"/>
    </location>
</feature>
<dbReference type="Proteomes" id="UP000063275">
    <property type="component" value="Chromosome"/>
</dbReference>
<protein>
    <recommendedName>
        <fullName evidence="4">DUF4418 domain-containing protein</fullName>
    </recommendedName>
</protein>
<reference evidence="2 3" key="1">
    <citation type="submission" date="2015-11" db="EMBL/GenBank/DDBJ databases">
        <authorList>
            <person name="Zhang Y."/>
            <person name="Guo Z."/>
        </authorList>
    </citation>
    <scope>NUCLEOTIDE SEQUENCE [LARGE SCALE GENOMIC DNA]</scope>
    <source>
        <strain evidence="2 3">ChDC F174</strain>
    </source>
</reference>
<keyword evidence="1" id="KW-0472">Membrane</keyword>
<keyword evidence="1" id="KW-1133">Transmembrane helix</keyword>